<reference evidence="1 2" key="1">
    <citation type="submission" date="2019-12" db="EMBL/GenBank/DDBJ databases">
        <title>Draft genome sequences Bradyrhizobium cajani AMBPC1010, Bradyrhizobium pachyrhizi AMBPC1040 and Bradyrhizobium yuanmingense ALSPC3051, three plant growth promoting strains isolated from nodules of Cajanus cajan L. in Dominican Republic.</title>
        <authorList>
            <person name="Flores-Felix J.D."/>
            <person name="Araujo J."/>
            <person name="Diaz-Alcantara C."/>
            <person name="Gonzalez-Andres F."/>
            <person name="Velazquez E."/>
        </authorList>
    </citation>
    <scope>NUCLEOTIDE SEQUENCE [LARGE SCALE GENOMIC DNA]</scope>
    <source>
        <strain evidence="1 2">1040</strain>
    </source>
</reference>
<accession>A0A844SWQ7</accession>
<sequence length="137" mass="15085">MVDLTAETARLMKVTEAIVAELDRQGVAEAVANLGFDPLEVARVVIRTADVDVVPVSNAADLMHLTDTPAVTARLMKVAEAIVHEMNRQGVADTLEDQDFAVMKLARVVIRAVDGEVVPFRRPYSWAKGRFGRDKER</sequence>
<dbReference type="Proteomes" id="UP000436468">
    <property type="component" value="Unassembled WGS sequence"/>
</dbReference>
<proteinExistence type="predicted"/>
<evidence type="ECO:0000313" key="1">
    <source>
        <dbReference type="EMBL" id="MVT71413.1"/>
    </source>
</evidence>
<dbReference type="EMBL" id="WQNF01000081">
    <property type="protein sequence ID" value="MVT71413.1"/>
    <property type="molecule type" value="Genomic_DNA"/>
</dbReference>
<gene>
    <name evidence="1" type="ORF">GPL21_41255</name>
</gene>
<evidence type="ECO:0000313" key="2">
    <source>
        <dbReference type="Proteomes" id="UP000436468"/>
    </source>
</evidence>
<keyword evidence="2" id="KW-1185">Reference proteome</keyword>
<comment type="caution">
    <text evidence="1">The sequence shown here is derived from an EMBL/GenBank/DDBJ whole genome shotgun (WGS) entry which is preliminary data.</text>
</comment>
<organism evidence="1 2">
    <name type="scientific">Bradyrhizobium pachyrhizi</name>
    <dbReference type="NCBI Taxonomy" id="280333"/>
    <lineage>
        <taxon>Bacteria</taxon>
        <taxon>Pseudomonadati</taxon>
        <taxon>Pseudomonadota</taxon>
        <taxon>Alphaproteobacteria</taxon>
        <taxon>Hyphomicrobiales</taxon>
        <taxon>Nitrobacteraceae</taxon>
        <taxon>Bradyrhizobium</taxon>
    </lineage>
</organism>
<name>A0A844SWQ7_9BRAD</name>
<dbReference type="AlphaFoldDB" id="A0A844SWQ7"/>
<protein>
    <submittedName>
        <fullName evidence="1">Uncharacterized protein</fullName>
    </submittedName>
</protein>
<dbReference type="RefSeq" id="WP_157348946.1">
    <property type="nucleotide sequence ID" value="NZ_WQNF01000081.1"/>
</dbReference>